<dbReference type="RefSeq" id="WP_062422602.1">
    <property type="nucleotide sequence ID" value="NZ_BBYA01000010.1"/>
</dbReference>
<dbReference type="GO" id="GO:0008930">
    <property type="term" value="F:methylthioadenosine nucleosidase activity"/>
    <property type="evidence" value="ECO:0007669"/>
    <property type="project" value="TreeGrafter"/>
</dbReference>
<evidence type="ECO:0000313" key="2">
    <source>
        <dbReference type="EMBL" id="KPL70668.1"/>
    </source>
</evidence>
<keyword evidence="3" id="KW-1185">Reference proteome</keyword>
<dbReference type="AlphaFoldDB" id="A0A0P6XNT0"/>
<dbReference type="Gene3D" id="3.40.50.1580">
    <property type="entry name" value="Nucleoside phosphorylase domain"/>
    <property type="match status" value="1"/>
</dbReference>
<accession>A0A0P6XNT0</accession>
<dbReference type="EMBL" id="LGCK01000014">
    <property type="protein sequence ID" value="KPL70668.1"/>
    <property type="molecule type" value="Genomic_DNA"/>
</dbReference>
<dbReference type="Proteomes" id="UP000050430">
    <property type="component" value="Unassembled WGS sequence"/>
</dbReference>
<name>A0A0P6XNT0_9CHLR</name>
<dbReference type="CDD" id="cd09008">
    <property type="entry name" value="MTAN"/>
    <property type="match status" value="1"/>
</dbReference>
<dbReference type="GO" id="GO:0009116">
    <property type="term" value="P:nucleoside metabolic process"/>
    <property type="evidence" value="ECO:0007669"/>
    <property type="project" value="InterPro"/>
</dbReference>
<dbReference type="PANTHER" id="PTHR46832">
    <property type="entry name" value="5'-METHYLTHIOADENOSINE/S-ADENOSYLHOMOCYSTEINE NUCLEOSIDASE"/>
    <property type="match status" value="1"/>
</dbReference>
<dbReference type="GO" id="GO:0019284">
    <property type="term" value="P:L-methionine salvage from S-adenosylmethionine"/>
    <property type="evidence" value="ECO:0007669"/>
    <property type="project" value="TreeGrafter"/>
</dbReference>
<protein>
    <recommendedName>
        <fullName evidence="1">Nucleoside phosphorylase domain-containing protein</fullName>
    </recommendedName>
</protein>
<proteinExistence type="predicted"/>
<evidence type="ECO:0000259" key="1">
    <source>
        <dbReference type="Pfam" id="PF01048"/>
    </source>
</evidence>
<dbReference type="SUPFAM" id="SSF53167">
    <property type="entry name" value="Purine and uridine phosphorylases"/>
    <property type="match status" value="1"/>
</dbReference>
<reference evidence="2 3" key="1">
    <citation type="submission" date="2015-07" db="EMBL/GenBank/DDBJ databases">
        <title>Genome sequence of Leptolinea tardivitalis DSM 16556.</title>
        <authorList>
            <person name="Hemp J."/>
            <person name="Ward L.M."/>
            <person name="Pace L.A."/>
            <person name="Fischer W.W."/>
        </authorList>
    </citation>
    <scope>NUCLEOTIDE SEQUENCE [LARGE SCALE GENOMIC DNA]</scope>
    <source>
        <strain evidence="2 3">YMTK-2</strain>
    </source>
</reference>
<evidence type="ECO:0000313" key="3">
    <source>
        <dbReference type="Proteomes" id="UP000050430"/>
    </source>
</evidence>
<dbReference type="OrthoDB" id="9792278at2"/>
<dbReference type="GO" id="GO:0008782">
    <property type="term" value="F:adenosylhomocysteine nucleosidase activity"/>
    <property type="evidence" value="ECO:0007669"/>
    <property type="project" value="TreeGrafter"/>
</dbReference>
<comment type="caution">
    <text evidence="2">The sequence shown here is derived from an EMBL/GenBank/DDBJ whole genome shotgun (WGS) entry which is preliminary data.</text>
</comment>
<dbReference type="GO" id="GO:0005829">
    <property type="term" value="C:cytosol"/>
    <property type="evidence" value="ECO:0007669"/>
    <property type="project" value="TreeGrafter"/>
</dbReference>
<dbReference type="PANTHER" id="PTHR46832:SF1">
    <property type="entry name" value="5'-METHYLTHIOADENOSINE_S-ADENOSYLHOMOCYSTEINE NUCLEOSIDASE"/>
    <property type="match status" value="1"/>
</dbReference>
<dbReference type="STRING" id="229920.ADM99_16400"/>
<dbReference type="InterPro" id="IPR000845">
    <property type="entry name" value="Nucleoside_phosphorylase_d"/>
</dbReference>
<sequence>MNNPSPIIILISANAEWSSVKSHYAPEQLDQSPFGELFLENINGRKVIFLQGGWGKISAAASAEYAIQTWNPELVINLGTCGGFKGQIERGTILLPDRILSYDIIEQMGDQQEAIDFYTTRLDHSWLKQPYPLPVEKGVLVSGDRDIVPTDIPGLIQKYSSRAADWESASVAWVTAKIHHRRCLILREVSDLVSDEGGEAYGGLEFFEESSRRIMKRLCESLSGWLACAGL</sequence>
<organism evidence="2 3">
    <name type="scientific">Leptolinea tardivitalis</name>
    <dbReference type="NCBI Taxonomy" id="229920"/>
    <lineage>
        <taxon>Bacteria</taxon>
        <taxon>Bacillati</taxon>
        <taxon>Chloroflexota</taxon>
        <taxon>Anaerolineae</taxon>
        <taxon>Anaerolineales</taxon>
        <taxon>Anaerolineaceae</taxon>
        <taxon>Leptolinea</taxon>
    </lineage>
</organism>
<feature type="domain" description="Nucleoside phosphorylase" evidence="1">
    <location>
        <begin position="34"/>
        <end position="222"/>
    </location>
</feature>
<gene>
    <name evidence="2" type="ORF">ADM99_16400</name>
</gene>
<dbReference type="InterPro" id="IPR035994">
    <property type="entry name" value="Nucleoside_phosphorylase_sf"/>
</dbReference>
<dbReference type="Pfam" id="PF01048">
    <property type="entry name" value="PNP_UDP_1"/>
    <property type="match status" value="1"/>
</dbReference>